<dbReference type="HAMAP" id="MF_01428">
    <property type="entry name" value="Glu_Q_tRNA_synth"/>
    <property type="match status" value="1"/>
</dbReference>
<dbReference type="InterPro" id="IPR000924">
    <property type="entry name" value="Glu/Gln-tRNA-synth"/>
</dbReference>
<dbReference type="Pfam" id="PF00749">
    <property type="entry name" value="tRNA-synt_1c"/>
    <property type="match status" value="1"/>
</dbReference>
<feature type="binding site" evidence="7">
    <location>
        <position position="174"/>
    </location>
    <ligand>
        <name>L-glutamate</name>
        <dbReference type="ChEBI" id="CHEBI:29985"/>
    </ligand>
</feature>
<dbReference type="NCBIfam" id="NF004314">
    <property type="entry name" value="PRK05710.1-3"/>
    <property type="match status" value="1"/>
</dbReference>
<dbReference type="Gene3D" id="3.40.50.620">
    <property type="entry name" value="HUPs"/>
    <property type="match status" value="1"/>
</dbReference>
<evidence type="ECO:0000256" key="1">
    <source>
        <dbReference type="ARBA" id="ARBA00022598"/>
    </source>
</evidence>
<dbReference type="EMBL" id="JAOVZO020000020">
    <property type="protein sequence ID" value="MDC8015170.1"/>
    <property type="molecule type" value="Genomic_DNA"/>
</dbReference>
<evidence type="ECO:0000256" key="5">
    <source>
        <dbReference type="ARBA" id="ARBA00022840"/>
    </source>
</evidence>
<evidence type="ECO:0000256" key="8">
    <source>
        <dbReference type="RuleBase" id="RU363037"/>
    </source>
</evidence>
<dbReference type="PANTHER" id="PTHR43311">
    <property type="entry name" value="GLUTAMATE--TRNA LIGASE"/>
    <property type="match status" value="1"/>
</dbReference>
<feature type="short sequence motif" description="'KMSKS' region" evidence="7">
    <location>
        <begin position="230"/>
        <end position="234"/>
    </location>
</feature>
<dbReference type="FunFam" id="3.40.50.620:FF:000093">
    <property type="entry name" value="Glutamyl-Q tRNA(Asp) synthetase"/>
    <property type="match status" value="1"/>
</dbReference>
<dbReference type="EC" id="6.1.1.-" evidence="7"/>
<keyword evidence="3 7" id="KW-0547">Nucleotide-binding</keyword>
<dbReference type="SUPFAM" id="SSF52374">
    <property type="entry name" value="Nucleotidylyl transferase"/>
    <property type="match status" value="1"/>
</dbReference>
<evidence type="ECO:0000256" key="6">
    <source>
        <dbReference type="ARBA" id="ARBA00023146"/>
    </source>
</evidence>
<comment type="function">
    <text evidence="7">Catalyzes the tRNA-independent activation of glutamate in presence of ATP and the subsequent transfer of glutamate onto a tRNA(Asp). Glutamate is transferred on the 2-amino-5-(4,5-dihydroxy-2-cyclopenten-1-yl) moiety of the queuosine in the wobble position of the QUC anticodon.</text>
</comment>
<accession>A0A9X3YPN1</accession>
<evidence type="ECO:0000256" key="3">
    <source>
        <dbReference type="ARBA" id="ARBA00022741"/>
    </source>
</evidence>
<evidence type="ECO:0000313" key="10">
    <source>
        <dbReference type="EMBL" id="MDC8015170.1"/>
    </source>
</evidence>
<dbReference type="InterPro" id="IPR020058">
    <property type="entry name" value="Glu/Gln-tRNA-synth_Ib_cat-dom"/>
</dbReference>
<evidence type="ECO:0000259" key="9">
    <source>
        <dbReference type="Pfam" id="PF00749"/>
    </source>
</evidence>
<comment type="caution">
    <text evidence="10">The sequence shown here is derived from an EMBL/GenBank/DDBJ whole genome shotgun (WGS) entry which is preliminary data.</text>
</comment>
<feature type="short sequence motif" description="'HIGH' region" evidence="7">
    <location>
        <begin position="14"/>
        <end position="24"/>
    </location>
</feature>
<dbReference type="NCBIfam" id="TIGR03838">
    <property type="entry name" value="queuosine_YadB"/>
    <property type="match status" value="1"/>
</dbReference>
<dbReference type="InterPro" id="IPR049940">
    <property type="entry name" value="GluQ/Sye"/>
</dbReference>
<proteinExistence type="inferred from homology"/>
<dbReference type="Proteomes" id="UP001139971">
    <property type="component" value="Unassembled WGS sequence"/>
</dbReference>
<keyword evidence="8" id="KW-0648">Protein biosynthesis</keyword>
<evidence type="ECO:0000256" key="7">
    <source>
        <dbReference type="HAMAP-Rule" id="MF_01428"/>
    </source>
</evidence>
<sequence>MSSPSPPYRGRFAPSPTGRLHFGSLIAALGSWLRARAAGGTWLVRIEDIDPPREVPGAADDILATLAAFGLDPDEPVLWQHARTDAYDAALASLRENDLAFACWCSRADLAAHGGLHHGACVAAPDASRAPAWRVRAPAQVVAFRDALAGDYAQHLANEAGDFVVRRVEGFYAYQLAVVVDDAYQGITEVVRGADLLDSTPRQIWLQRALGVPTPAYLHLPLALGPDGRKLSKTDSARPVDGDDPLPALRAALAFLGLPAPLLAAASSPPRLLRTAVDRFDLANVPRPVLPVSESGR</sequence>
<feature type="binding site" evidence="7">
    <location>
        <position position="47"/>
    </location>
    <ligand>
        <name>L-glutamate</name>
        <dbReference type="ChEBI" id="CHEBI:29985"/>
    </ligand>
</feature>
<feature type="domain" description="Glutamyl/glutaminyl-tRNA synthetase class Ib catalytic" evidence="9">
    <location>
        <begin position="9"/>
        <end position="240"/>
    </location>
</feature>
<feature type="binding site" evidence="7">
    <location>
        <position position="192"/>
    </location>
    <ligand>
        <name>L-glutamate</name>
        <dbReference type="ChEBI" id="CHEBI:29985"/>
    </ligand>
</feature>
<organism evidence="10 11">
    <name type="scientific">Tahibacter soli</name>
    <dbReference type="NCBI Taxonomy" id="2983605"/>
    <lineage>
        <taxon>Bacteria</taxon>
        <taxon>Pseudomonadati</taxon>
        <taxon>Pseudomonadota</taxon>
        <taxon>Gammaproteobacteria</taxon>
        <taxon>Lysobacterales</taxon>
        <taxon>Rhodanobacteraceae</taxon>
        <taxon>Tahibacter</taxon>
    </lineage>
</organism>
<dbReference type="PRINTS" id="PR00987">
    <property type="entry name" value="TRNASYNTHGLU"/>
</dbReference>
<dbReference type="GO" id="GO:0005524">
    <property type="term" value="F:ATP binding"/>
    <property type="evidence" value="ECO:0007669"/>
    <property type="project" value="UniProtKB-KW"/>
</dbReference>
<feature type="binding site" evidence="7">
    <location>
        <position position="233"/>
    </location>
    <ligand>
        <name>ATP</name>
        <dbReference type="ChEBI" id="CHEBI:30616"/>
    </ligand>
</feature>
<dbReference type="AlphaFoldDB" id="A0A9X3YPN1"/>
<protein>
    <recommendedName>
        <fullName evidence="7">Glutamyl-Q tRNA(Asp) synthetase</fullName>
        <shortName evidence="7">Glu-Q-RSs</shortName>
        <ecNumber evidence="7">6.1.1.-</ecNumber>
    </recommendedName>
</protein>
<comment type="caution">
    <text evidence="7">Lacks conserved residue(s) required for the propagation of feature annotation.</text>
</comment>
<keyword evidence="11" id="KW-1185">Reference proteome</keyword>
<comment type="similarity">
    <text evidence="7">Belongs to the class-I aminoacyl-tRNA synthetase family. GluQ subfamily.</text>
</comment>
<dbReference type="GO" id="GO:0006424">
    <property type="term" value="P:glutamyl-tRNA aminoacylation"/>
    <property type="evidence" value="ECO:0007669"/>
    <property type="project" value="InterPro"/>
</dbReference>
<keyword evidence="1 7" id="KW-0436">Ligase</keyword>
<keyword evidence="2" id="KW-0479">Metal-binding</keyword>
<gene>
    <name evidence="10" type="primary">gluQRS</name>
    <name evidence="7" type="synonym">gluQ</name>
    <name evidence="10" type="ORF">OD750_021720</name>
</gene>
<keyword evidence="4" id="KW-0862">Zinc</keyword>
<dbReference type="GO" id="GO:0008270">
    <property type="term" value="F:zinc ion binding"/>
    <property type="evidence" value="ECO:0007669"/>
    <property type="project" value="InterPro"/>
</dbReference>
<dbReference type="InterPro" id="IPR014729">
    <property type="entry name" value="Rossmann-like_a/b/a_fold"/>
</dbReference>
<dbReference type="GO" id="GO:0005829">
    <property type="term" value="C:cytosol"/>
    <property type="evidence" value="ECO:0007669"/>
    <property type="project" value="TreeGrafter"/>
</dbReference>
<dbReference type="GO" id="GO:0004818">
    <property type="term" value="F:glutamate-tRNA ligase activity"/>
    <property type="evidence" value="ECO:0007669"/>
    <property type="project" value="TreeGrafter"/>
</dbReference>
<evidence type="ECO:0000256" key="2">
    <source>
        <dbReference type="ARBA" id="ARBA00022723"/>
    </source>
</evidence>
<keyword evidence="5 7" id="KW-0067">ATP-binding</keyword>
<dbReference type="GO" id="GO:0006400">
    <property type="term" value="P:tRNA modification"/>
    <property type="evidence" value="ECO:0007669"/>
    <property type="project" value="InterPro"/>
</dbReference>
<reference evidence="10" key="1">
    <citation type="submission" date="2023-02" db="EMBL/GenBank/DDBJ databases">
        <title>Tahibacter soli sp. nov. isolated from soil.</title>
        <authorList>
            <person name="Baek J.H."/>
            <person name="Lee J.K."/>
            <person name="Choi D.G."/>
            <person name="Jeon C.O."/>
        </authorList>
    </citation>
    <scope>NUCLEOTIDE SEQUENCE</scope>
    <source>
        <strain evidence="10">BL</strain>
    </source>
</reference>
<dbReference type="RefSeq" id="WP_263544189.1">
    <property type="nucleotide sequence ID" value="NZ_JAOVZO020000020.1"/>
</dbReference>
<name>A0A9X3YPN1_9GAMM</name>
<evidence type="ECO:0000256" key="4">
    <source>
        <dbReference type="ARBA" id="ARBA00022833"/>
    </source>
</evidence>
<feature type="binding site" evidence="7">
    <location>
        <begin position="11"/>
        <end position="15"/>
    </location>
    <ligand>
        <name>L-glutamate</name>
        <dbReference type="ChEBI" id="CHEBI:29985"/>
    </ligand>
</feature>
<evidence type="ECO:0000313" key="11">
    <source>
        <dbReference type="Proteomes" id="UP001139971"/>
    </source>
</evidence>
<dbReference type="InterPro" id="IPR022380">
    <property type="entry name" value="Glu-Q_tRNA(Asp)_Synthase"/>
</dbReference>
<keyword evidence="6 7" id="KW-0030">Aminoacyl-tRNA synthetase</keyword>
<dbReference type="PANTHER" id="PTHR43311:SF1">
    <property type="entry name" value="GLUTAMYL-Q TRNA(ASP) SYNTHETASE"/>
    <property type="match status" value="1"/>
</dbReference>